<dbReference type="PANTHER" id="PTHR47965:SF103">
    <property type="entry name" value="EUKARYOTIC ASPARTYL PROTEASE FAMILY PROTEIN"/>
    <property type="match status" value="1"/>
</dbReference>
<evidence type="ECO:0000313" key="3">
    <source>
        <dbReference type="EMBL" id="KAK6117263.1"/>
    </source>
</evidence>
<dbReference type="Pfam" id="PF14541">
    <property type="entry name" value="TAXi_C"/>
    <property type="match status" value="1"/>
</dbReference>
<feature type="domain" description="Peptidase A1" evidence="2">
    <location>
        <begin position="1"/>
        <end position="246"/>
    </location>
</feature>
<evidence type="ECO:0000313" key="4">
    <source>
        <dbReference type="Proteomes" id="UP001318860"/>
    </source>
</evidence>
<dbReference type="SUPFAM" id="SSF50630">
    <property type="entry name" value="Acid proteases"/>
    <property type="match status" value="1"/>
</dbReference>
<accession>A0ABR0U425</accession>
<dbReference type="InterPro" id="IPR021109">
    <property type="entry name" value="Peptidase_aspartic_dom_sf"/>
</dbReference>
<dbReference type="PANTHER" id="PTHR47965">
    <property type="entry name" value="ASPARTYL PROTEASE-RELATED"/>
    <property type="match status" value="1"/>
</dbReference>
<organism evidence="3 4">
    <name type="scientific">Rehmannia glutinosa</name>
    <name type="common">Chinese foxglove</name>
    <dbReference type="NCBI Taxonomy" id="99300"/>
    <lineage>
        <taxon>Eukaryota</taxon>
        <taxon>Viridiplantae</taxon>
        <taxon>Streptophyta</taxon>
        <taxon>Embryophyta</taxon>
        <taxon>Tracheophyta</taxon>
        <taxon>Spermatophyta</taxon>
        <taxon>Magnoliopsida</taxon>
        <taxon>eudicotyledons</taxon>
        <taxon>Gunneridae</taxon>
        <taxon>Pentapetalae</taxon>
        <taxon>asterids</taxon>
        <taxon>lamiids</taxon>
        <taxon>Lamiales</taxon>
        <taxon>Orobanchaceae</taxon>
        <taxon>Rehmannieae</taxon>
        <taxon>Rehmannia</taxon>
    </lineage>
</organism>
<sequence>MGLKGLLDLEGLKPHSLHYYPLHWGLIKICNLLEFFERRGVLGDAPYTLLPNVIISSRLVYTPLLINPVSTVHPIIKEFPDKSWPSMEYFIGVKSVKVNGQIVPLSPNLIKIGPKGNGGTKISTTSPYTVLQTSIYNAITKAFTKAISKVPRVGPWRRLARATRRRALGARASRPAVPSIELVLGNNVTWTIFGANSMVAVNNSEVLCLGFVDGGKKPRTSIVIGGHQIEDNLLEFDVGKSRVGFSSTLLGRQTTCANFNFTFDPEAREDPLSPQEQFEQLADSPWVRDWESSGVGVRTTSS</sequence>
<evidence type="ECO:0000256" key="1">
    <source>
        <dbReference type="ARBA" id="ARBA00007447"/>
    </source>
</evidence>
<evidence type="ECO:0000259" key="2">
    <source>
        <dbReference type="PROSITE" id="PS51767"/>
    </source>
</evidence>
<comment type="caution">
    <text evidence="3">The sequence shown here is derived from an EMBL/GenBank/DDBJ whole genome shotgun (WGS) entry which is preliminary data.</text>
</comment>
<dbReference type="EMBL" id="JABTTQ020003466">
    <property type="protein sequence ID" value="KAK6117263.1"/>
    <property type="molecule type" value="Genomic_DNA"/>
</dbReference>
<name>A0ABR0U425_REHGL</name>
<comment type="similarity">
    <text evidence="1">Belongs to the peptidase A1 family.</text>
</comment>
<keyword evidence="4" id="KW-1185">Reference proteome</keyword>
<dbReference type="Proteomes" id="UP001318860">
    <property type="component" value="Unassembled WGS sequence"/>
</dbReference>
<dbReference type="Gene3D" id="2.40.70.10">
    <property type="entry name" value="Acid Proteases"/>
    <property type="match status" value="1"/>
</dbReference>
<protein>
    <recommendedName>
        <fullName evidence="2">Peptidase A1 domain-containing protein</fullName>
    </recommendedName>
</protein>
<dbReference type="InterPro" id="IPR033121">
    <property type="entry name" value="PEPTIDASE_A1"/>
</dbReference>
<dbReference type="InterPro" id="IPR001461">
    <property type="entry name" value="Aspartic_peptidase_A1"/>
</dbReference>
<proteinExistence type="inferred from homology"/>
<dbReference type="InterPro" id="IPR032799">
    <property type="entry name" value="TAXi_C"/>
</dbReference>
<reference evidence="3 4" key="1">
    <citation type="journal article" date="2021" name="Comput. Struct. Biotechnol. J.">
        <title>De novo genome assembly of the potent medicinal plant Rehmannia glutinosa using nanopore technology.</title>
        <authorList>
            <person name="Ma L."/>
            <person name="Dong C."/>
            <person name="Song C."/>
            <person name="Wang X."/>
            <person name="Zheng X."/>
            <person name="Niu Y."/>
            <person name="Chen S."/>
            <person name="Feng W."/>
        </authorList>
    </citation>
    <scope>NUCLEOTIDE SEQUENCE [LARGE SCALE GENOMIC DNA]</scope>
    <source>
        <strain evidence="3">DH-2019</strain>
    </source>
</reference>
<gene>
    <name evidence="3" type="ORF">DH2020_048991</name>
</gene>
<dbReference type="PROSITE" id="PS51767">
    <property type="entry name" value="PEPTIDASE_A1"/>
    <property type="match status" value="1"/>
</dbReference>